<sequence>MVCFWCSIILWLAGILTLTMGTLFNINGAMGVNILGLTIVQMIGIGCFAGAAIFGVVVVHKVIAMLIYLVHHQR</sequence>
<keyword evidence="1" id="KW-0472">Membrane</keyword>
<name>A0A6H0SLU7_9MICC</name>
<accession>A0A6H0SLU7</accession>
<dbReference type="Proteomes" id="UP000502331">
    <property type="component" value="Chromosome"/>
</dbReference>
<keyword evidence="1" id="KW-1133">Transmembrane helix</keyword>
<keyword evidence="1" id="KW-0812">Transmembrane</keyword>
<evidence type="ECO:0000313" key="3">
    <source>
        <dbReference type="Proteomes" id="UP000502331"/>
    </source>
</evidence>
<evidence type="ECO:0000256" key="1">
    <source>
        <dbReference type="SAM" id="Phobius"/>
    </source>
</evidence>
<gene>
    <name evidence="2" type="ORF">D3791_07325</name>
</gene>
<dbReference type="AlphaFoldDB" id="A0A6H0SLU7"/>
<keyword evidence="3" id="KW-1185">Reference proteome</keyword>
<reference evidence="2 3" key="1">
    <citation type="submission" date="2018-09" db="EMBL/GenBank/DDBJ databases">
        <title>Glutamicibacter mishrai S5-52T (LMG 29155T = KCTC 39846T).</title>
        <authorList>
            <person name="Das S.K."/>
        </authorList>
    </citation>
    <scope>NUCLEOTIDE SEQUENCE [LARGE SCALE GENOMIC DNA]</scope>
    <source>
        <strain evidence="2 3">S5-52</strain>
    </source>
</reference>
<evidence type="ECO:0000313" key="2">
    <source>
        <dbReference type="EMBL" id="QIV86957.1"/>
    </source>
</evidence>
<proteinExistence type="predicted"/>
<feature type="transmembrane region" description="Helical" evidence="1">
    <location>
        <begin position="41"/>
        <end position="70"/>
    </location>
</feature>
<organism evidence="2 3">
    <name type="scientific">Glutamicibacter mishrai</name>
    <dbReference type="NCBI Taxonomy" id="1775880"/>
    <lineage>
        <taxon>Bacteria</taxon>
        <taxon>Bacillati</taxon>
        <taxon>Actinomycetota</taxon>
        <taxon>Actinomycetes</taxon>
        <taxon>Micrococcales</taxon>
        <taxon>Micrococcaceae</taxon>
        <taxon>Glutamicibacter</taxon>
    </lineage>
</organism>
<protein>
    <submittedName>
        <fullName evidence="2">Uncharacterized protein</fullName>
    </submittedName>
</protein>
<dbReference type="EMBL" id="CP032549">
    <property type="protein sequence ID" value="QIV86957.1"/>
    <property type="molecule type" value="Genomic_DNA"/>
</dbReference>